<dbReference type="PANTHER" id="PTHR45458">
    <property type="entry name" value="SHORT-CHAIN DEHYDROGENASE/REDUCTASE SDR"/>
    <property type="match status" value="1"/>
</dbReference>
<accession>A0A3C1KU15</accession>
<dbReference type="InterPro" id="IPR002347">
    <property type="entry name" value="SDR_fam"/>
</dbReference>
<dbReference type="EMBL" id="DMND01000249">
    <property type="protein sequence ID" value="HAN29686.1"/>
    <property type="molecule type" value="Genomic_DNA"/>
</dbReference>
<dbReference type="Gene3D" id="3.40.50.720">
    <property type="entry name" value="NAD(P)-binding Rossmann-like Domain"/>
    <property type="match status" value="1"/>
</dbReference>
<name>A0A3C1KU15_9GAMM</name>
<dbReference type="Proteomes" id="UP000259273">
    <property type="component" value="Unassembled WGS sequence"/>
</dbReference>
<protein>
    <submittedName>
        <fullName evidence="1">Short-chain dehydrogenase</fullName>
    </submittedName>
</protein>
<proteinExistence type="predicted"/>
<dbReference type="STRING" id="1121937.GCA_000423125_00827"/>
<sequence>MTTDQQQALVIGASGGIGSAVIRHLLEEQQFHSVLGISRAATAPPDLAQQPGLRWLTCDGSPSAIKASGEQIASEVPQLSHVVICSGILHDTEHGPEKSLEQLDADWMQTVLQANAITPLLWLQAIAGKLARKQDCRIAVLSARVGSITDNQLGGWYSYRASKAALNMLLKTAAVELARRAPGSKLIAFHPGTTDTPLSQPFQARVPADKLFSADFVASRLLSVMDQARADGTLAYLDWDNKPIDW</sequence>
<evidence type="ECO:0000313" key="2">
    <source>
        <dbReference type="Proteomes" id="UP000259273"/>
    </source>
</evidence>
<dbReference type="InterPro" id="IPR036291">
    <property type="entry name" value="NAD(P)-bd_dom_sf"/>
</dbReference>
<dbReference type="Pfam" id="PF00106">
    <property type="entry name" value="adh_short"/>
    <property type="match status" value="1"/>
</dbReference>
<dbReference type="PRINTS" id="PR00081">
    <property type="entry name" value="GDHRDH"/>
</dbReference>
<dbReference type="SUPFAM" id="SSF51735">
    <property type="entry name" value="NAD(P)-binding Rossmann-fold domains"/>
    <property type="match status" value="1"/>
</dbReference>
<reference evidence="1 2" key="1">
    <citation type="journal article" date="2018" name="Nat. Biotechnol.">
        <title>A standardized bacterial taxonomy based on genome phylogeny substantially revises the tree of life.</title>
        <authorList>
            <person name="Parks D.H."/>
            <person name="Chuvochina M."/>
            <person name="Waite D.W."/>
            <person name="Rinke C."/>
            <person name="Skarshewski A."/>
            <person name="Chaumeil P.A."/>
            <person name="Hugenholtz P."/>
        </authorList>
    </citation>
    <scope>NUCLEOTIDE SEQUENCE [LARGE SCALE GENOMIC DNA]</scope>
    <source>
        <strain evidence="1">UBA9158</strain>
    </source>
</reference>
<evidence type="ECO:0000313" key="1">
    <source>
        <dbReference type="EMBL" id="HAN29686.1"/>
    </source>
</evidence>
<dbReference type="InterPro" id="IPR052184">
    <property type="entry name" value="SDR_enzymes"/>
</dbReference>
<organism evidence="1 2">
    <name type="scientific">Haliea salexigens</name>
    <dbReference type="NCBI Taxonomy" id="287487"/>
    <lineage>
        <taxon>Bacteria</taxon>
        <taxon>Pseudomonadati</taxon>
        <taxon>Pseudomonadota</taxon>
        <taxon>Gammaproteobacteria</taxon>
        <taxon>Cellvibrionales</taxon>
        <taxon>Halieaceae</taxon>
        <taxon>Haliea</taxon>
    </lineage>
</organism>
<dbReference type="AlphaFoldDB" id="A0A3C1KU15"/>
<dbReference type="PANTHER" id="PTHR45458:SF1">
    <property type="entry name" value="SHORT CHAIN DEHYDROGENASE"/>
    <property type="match status" value="1"/>
</dbReference>
<dbReference type="GO" id="GO:0016616">
    <property type="term" value="F:oxidoreductase activity, acting on the CH-OH group of donors, NAD or NADP as acceptor"/>
    <property type="evidence" value="ECO:0007669"/>
    <property type="project" value="TreeGrafter"/>
</dbReference>
<gene>
    <name evidence="1" type="ORF">DCP75_18555</name>
</gene>
<comment type="caution">
    <text evidence="1">The sequence shown here is derived from an EMBL/GenBank/DDBJ whole genome shotgun (WGS) entry which is preliminary data.</text>
</comment>